<dbReference type="Pfam" id="PF00293">
    <property type="entry name" value="NUDIX"/>
    <property type="match status" value="1"/>
</dbReference>
<comment type="similarity">
    <text evidence="3">Belongs to the Nudix hydrolase family. NudC subfamily.</text>
</comment>
<dbReference type="SUPFAM" id="SSF55811">
    <property type="entry name" value="Nudix"/>
    <property type="match status" value="1"/>
</dbReference>
<dbReference type="GO" id="GO:0019677">
    <property type="term" value="P:NAD+ catabolic process"/>
    <property type="evidence" value="ECO:0007669"/>
    <property type="project" value="TreeGrafter"/>
</dbReference>
<dbReference type="Gene3D" id="3.90.79.10">
    <property type="entry name" value="Nucleoside Triphosphate Pyrophosphohydrolase"/>
    <property type="match status" value="1"/>
</dbReference>
<evidence type="ECO:0000256" key="8">
    <source>
        <dbReference type="ARBA" id="ARBA00023027"/>
    </source>
</evidence>
<keyword evidence="8" id="KW-0520">NAD</keyword>
<dbReference type="Gene3D" id="3.90.79.20">
    <property type="match status" value="1"/>
</dbReference>
<comment type="catalytic activity">
    <reaction evidence="9">
        <text>a 5'-end NAD(+)-phospho-ribonucleoside in mRNA + H2O = a 5'-end phospho-adenosine-phospho-ribonucleoside in mRNA + beta-nicotinamide D-ribonucleotide + 2 H(+)</text>
        <dbReference type="Rhea" id="RHEA:60876"/>
        <dbReference type="Rhea" id="RHEA-COMP:15698"/>
        <dbReference type="Rhea" id="RHEA-COMP:15719"/>
        <dbReference type="ChEBI" id="CHEBI:14649"/>
        <dbReference type="ChEBI" id="CHEBI:15377"/>
        <dbReference type="ChEBI" id="CHEBI:15378"/>
        <dbReference type="ChEBI" id="CHEBI:144029"/>
        <dbReference type="ChEBI" id="CHEBI:144051"/>
    </reaction>
    <physiologicalReaction direction="left-to-right" evidence="9">
        <dbReference type="Rhea" id="RHEA:60877"/>
    </physiologicalReaction>
</comment>
<dbReference type="InterPro" id="IPR050241">
    <property type="entry name" value="NAD-cap_RNA_hydrolase_NudC"/>
</dbReference>
<dbReference type="Proteomes" id="UP001300502">
    <property type="component" value="Unassembled WGS sequence"/>
</dbReference>
<dbReference type="EMBL" id="JANCYU010000028">
    <property type="protein sequence ID" value="KAK4525109.1"/>
    <property type="molecule type" value="Genomic_DNA"/>
</dbReference>
<dbReference type="PANTHER" id="PTHR42904:SF6">
    <property type="entry name" value="NAD-CAPPED RNA HYDROLASE NUDT12"/>
    <property type="match status" value="1"/>
</dbReference>
<evidence type="ECO:0000256" key="3">
    <source>
        <dbReference type="ARBA" id="ARBA00009595"/>
    </source>
</evidence>
<proteinExistence type="inferred from homology"/>
<dbReference type="PANTHER" id="PTHR42904">
    <property type="entry name" value="NUDIX HYDROLASE, NUDC SUBFAMILY"/>
    <property type="match status" value="1"/>
</dbReference>
<dbReference type="GO" id="GO:0035529">
    <property type="term" value="F:NADH pyrophosphatase activity"/>
    <property type="evidence" value="ECO:0007669"/>
    <property type="project" value="TreeGrafter"/>
</dbReference>
<keyword evidence="12" id="KW-1185">Reference proteome</keyword>
<feature type="domain" description="Nudix hydrolase" evidence="10">
    <location>
        <begin position="203"/>
        <end position="332"/>
    </location>
</feature>
<dbReference type="AlphaFoldDB" id="A0AAV9ICQ3"/>
<protein>
    <recommendedName>
        <fullName evidence="4">NAD(+) diphosphatase</fullName>
        <ecNumber evidence="4">3.6.1.22</ecNumber>
    </recommendedName>
</protein>
<evidence type="ECO:0000256" key="9">
    <source>
        <dbReference type="ARBA" id="ARBA00023679"/>
    </source>
</evidence>
<comment type="cofactor">
    <cofactor evidence="2">
        <name>Zn(2+)</name>
        <dbReference type="ChEBI" id="CHEBI:29105"/>
    </cofactor>
</comment>
<evidence type="ECO:0000256" key="4">
    <source>
        <dbReference type="ARBA" id="ARBA00012381"/>
    </source>
</evidence>
<dbReference type="GO" id="GO:0005829">
    <property type="term" value="C:cytosol"/>
    <property type="evidence" value="ECO:0007669"/>
    <property type="project" value="TreeGrafter"/>
</dbReference>
<evidence type="ECO:0000256" key="6">
    <source>
        <dbReference type="ARBA" id="ARBA00022801"/>
    </source>
</evidence>
<dbReference type="GO" id="GO:0006742">
    <property type="term" value="P:NADP+ catabolic process"/>
    <property type="evidence" value="ECO:0007669"/>
    <property type="project" value="TreeGrafter"/>
</dbReference>
<dbReference type="EC" id="3.6.1.22" evidence="4"/>
<evidence type="ECO:0000313" key="12">
    <source>
        <dbReference type="Proteomes" id="UP001300502"/>
    </source>
</evidence>
<evidence type="ECO:0000313" key="11">
    <source>
        <dbReference type="EMBL" id="KAK4525109.1"/>
    </source>
</evidence>
<dbReference type="GO" id="GO:0005777">
    <property type="term" value="C:peroxisome"/>
    <property type="evidence" value="ECO:0007669"/>
    <property type="project" value="TreeGrafter"/>
</dbReference>
<evidence type="ECO:0000259" key="10">
    <source>
        <dbReference type="PROSITE" id="PS51462"/>
    </source>
</evidence>
<dbReference type="NCBIfam" id="NF001299">
    <property type="entry name" value="PRK00241.1"/>
    <property type="match status" value="1"/>
</dbReference>
<organism evidence="11 12">
    <name type="scientific">Galdieria yellowstonensis</name>
    <dbReference type="NCBI Taxonomy" id="3028027"/>
    <lineage>
        <taxon>Eukaryota</taxon>
        <taxon>Rhodophyta</taxon>
        <taxon>Bangiophyceae</taxon>
        <taxon>Galdieriales</taxon>
        <taxon>Galdieriaceae</taxon>
        <taxon>Galdieria</taxon>
    </lineage>
</organism>
<keyword evidence="5" id="KW-0479">Metal-binding</keyword>
<accession>A0AAV9ICQ3</accession>
<evidence type="ECO:0000256" key="7">
    <source>
        <dbReference type="ARBA" id="ARBA00022842"/>
    </source>
</evidence>
<keyword evidence="6" id="KW-0378">Hydrolase</keyword>
<evidence type="ECO:0000256" key="2">
    <source>
        <dbReference type="ARBA" id="ARBA00001947"/>
    </source>
</evidence>
<gene>
    <name evidence="11" type="ORF">GAYE_SCF08G3014</name>
</gene>
<name>A0AAV9ICQ3_9RHOD</name>
<reference evidence="11 12" key="1">
    <citation type="submission" date="2022-07" db="EMBL/GenBank/DDBJ databases">
        <title>Genome-wide signatures of adaptation to extreme environments.</title>
        <authorList>
            <person name="Cho C.H."/>
            <person name="Yoon H.S."/>
        </authorList>
    </citation>
    <scope>NUCLEOTIDE SEQUENCE [LARGE SCALE GENOMIC DNA]</scope>
    <source>
        <strain evidence="11 12">108.79 E11</strain>
    </source>
</reference>
<evidence type="ECO:0000256" key="1">
    <source>
        <dbReference type="ARBA" id="ARBA00001946"/>
    </source>
</evidence>
<dbReference type="CDD" id="cd03429">
    <property type="entry name" value="NUDIX_NADH_pyrophosphatase_Nudt13"/>
    <property type="match status" value="1"/>
</dbReference>
<dbReference type="PROSITE" id="PS51462">
    <property type="entry name" value="NUDIX"/>
    <property type="match status" value="1"/>
</dbReference>
<sequence length="348" mass="39414">MNDKGLLNTFSRSPLDRLNNHRNQASLVEECEKSNQVRYVIFFQREPLLKLQVEQGHPEGTAKSSEQAHIAWFTKEHHLVQQILETGRQALLLGKWTEPHSQCTGDASSSSEVMDKYCFVLDATGVWDSDQIAQIEAQPMNIRSLLYKVRFDPQEAAVLAHAQSLLEFHARHQYCGKCGVATRVEGMGSKRVCSSGCGMEWFPRSDPVIIVAVVNGDYLLMGRQASWPIGRYSVIAGFMEHGESIEDAIYREVKEETFIQVGRCRYHSSQPWPFPYSLMLGFVAEASTQTIQVDKHELEDAKWFSREQVKEMLSNQRQGTSGLRGPPPQSIAYELCHAFISGDEICHF</sequence>
<keyword evidence="7" id="KW-0460">Magnesium</keyword>
<dbReference type="InterPro" id="IPR000086">
    <property type="entry name" value="NUDIX_hydrolase_dom"/>
</dbReference>
<comment type="cofactor">
    <cofactor evidence="1">
        <name>Mg(2+)</name>
        <dbReference type="ChEBI" id="CHEBI:18420"/>
    </cofactor>
</comment>
<evidence type="ECO:0000256" key="5">
    <source>
        <dbReference type="ARBA" id="ARBA00022723"/>
    </source>
</evidence>
<dbReference type="InterPro" id="IPR049734">
    <property type="entry name" value="NudC-like_C"/>
</dbReference>
<comment type="caution">
    <text evidence="11">The sequence shown here is derived from an EMBL/GenBank/DDBJ whole genome shotgun (WGS) entry which is preliminary data.</text>
</comment>
<dbReference type="InterPro" id="IPR015797">
    <property type="entry name" value="NUDIX_hydrolase-like_dom_sf"/>
</dbReference>
<dbReference type="GO" id="GO:0046872">
    <property type="term" value="F:metal ion binding"/>
    <property type="evidence" value="ECO:0007669"/>
    <property type="project" value="UniProtKB-KW"/>
</dbReference>